<dbReference type="Pfam" id="PF05118">
    <property type="entry name" value="Asp_Arg_Hydrox"/>
    <property type="match status" value="1"/>
</dbReference>
<name>A0ABV9QPY2_9GAMM</name>
<proteinExistence type="inferred from homology"/>
<dbReference type="EMBL" id="JBHSHD010000002">
    <property type="protein sequence ID" value="MFC4818896.1"/>
    <property type="molecule type" value="Genomic_DNA"/>
</dbReference>
<evidence type="ECO:0000256" key="2">
    <source>
        <dbReference type="ARBA" id="ARBA00022964"/>
    </source>
</evidence>
<dbReference type="RefSeq" id="WP_380018632.1">
    <property type="nucleotide sequence ID" value="NZ_JBHSHD010000002.1"/>
</dbReference>
<dbReference type="PANTHER" id="PTHR46332">
    <property type="entry name" value="ASPARTATE BETA-HYDROXYLASE DOMAIN-CONTAINING PROTEIN 2"/>
    <property type="match status" value="1"/>
</dbReference>
<feature type="region of interest" description="Disordered" evidence="5">
    <location>
        <begin position="1"/>
        <end position="20"/>
    </location>
</feature>
<dbReference type="InterPro" id="IPR007803">
    <property type="entry name" value="Asp/Arg/Pro-Hydrxlase"/>
</dbReference>
<feature type="compositionally biased region" description="Low complexity" evidence="5">
    <location>
        <begin position="7"/>
        <end position="18"/>
    </location>
</feature>
<dbReference type="InterPro" id="IPR019734">
    <property type="entry name" value="TPR_rpt"/>
</dbReference>
<evidence type="ECO:0000256" key="4">
    <source>
        <dbReference type="PROSITE-ProRule" id="PRU00339"/>
    </source>
</evidence>
<feature type="domain" description="Aspartyl/asparaginy/proline hydroxylase" evidence="6">
    <location>
        <begin position="241"/>
        <end position="407"/>
    </location>
</feature>
<keyword evidence="8" id="KW-1185">Reference proteome</keyword>
<dbReference type="PANTHER" id="PTHR46332:SF5">
    <property type="entry name" value="ASPARTATE BETA-HYDROXYLASE DOMAIN CONTAINING 2"/>
    <property type="match status" value="1"/>
</dbReference>
<dbReference type="InterPro" id="IPR051821">
    <property type="entry name" value="Asp/Asn_beta-hydroxylase"/>
</dbReference>
<dbReference type="Gene3D" id="1.25.40.10">
    <property type="entry name" value="Tetratricopeptide repeat domain"/>
    <property type="match status" value="1"/>
</dbReference>
<dbReference type="SUPFAM" id="SSF48452">
    <property type="entry name" value="TPR-like"/>
    <property type="match status" value="1"/>
</dbReference>
<dbReference type="PROSITE" id="PS50005">
    <property type="entry name" value="TPR"/>
    <property type="match status" value="1"/>
</dbReference>
<keyword evidence="3" id="KW-0560">Oxidoreductase</keyword>
<feature type="repeat" description="TPR" evidence="4">
    <location>
        <begin position="74"/>
        <end position="107"/>
    </location>
</feature>
<accession>A0ABV9QPY2</accession>
<reference evidence="8" key="1">
    <citation type="journal article" date="2019" name="Int. J. Syst. Evol. Microbiol.">
        <title>The Global Catalogue of Microorganisms (GCM) 10K type strain sequencing project: providing services to taxonomists for standard genome sequencing and annotation.</title>
        <authorList>
            <consortium name="The Broad Institute Genomics Platform"/>
            <consortium name="The Broad Institute Genome Sequencing Center for Infectious Disease"/>
            <person name="Wu L."/>
            <person name="Ma J."/>
        </authorList>
    </citation>
    <scope>NUCLEOTIDE SEQUENCE [LARGE SCALE GENOMIC DNA]</scope>
    <source>
        <strain evidence="8">CCUG 30340</strain>
    </source>
</reference>
<comment type="similarity">
    <text evidence="1">Belongs to the aspartyl/asparaginyl beta-hydroxylase family.</text>
</comment>
<dbReference type="Pfam" id="PF14559">
    <property type="entry name" value="TPR_19"/>
    <property type="match status" value="2"/>
</dbReference>
<protein>
    <submittedName>
        <fullName evidence="7">Aspartyl/asparaginyl beta-hydroxylase domain-containing protein</fullName>
    </submittedName>
</protein>
<dbReference type="SMART" id="SM00028">
    <property type="entry name" value="TPR"/>
    <property type="match status" value="4"/>
</dbReference>
<evidence type="ECO:0000313" key="7">
    <source>
        <dbReference type="EMBL" id="MFC4818896.1"/>
    </source>
</evidence>
<dbReference type="Proteomes" id="UP001595886">
    <property type="component" value="Unassembled WGS sequence"/>
</dbReference>
<evidence type="ECO:0000313" key="8">
    <source>
        <dbReference type="Proteomes" id="UP001595886"/>
    </source>
</evidence>
<evidence type="ECO:0000259" key="6">
    <source>
        <dbReference type="Pfam" id="PF05118"/>
    </source>
</evidence>
<sequence length="433" mass="48467">MNDSDPAARSRAARALAEAGRHDEAERAFAQLLDEAPDDADALNFLALRAHARGDAGQALRLLEHARRAHADDAVTLGNLGVLYRERGRLDEAHEVLTRAVHREPDAFFARLRLGETLQALGRDADALPAYFGAIVAAQRHGAWFDDASTPPPLRPLVRHAMRFVATGRRELFSALLAPLRERHGGAALARVERGLAMYLGDEPLAYGPAKQRPTFLYVPDLPSPRYFERELFPWYDALEAQAPAIRAEMLAALAQSRGFEPFLGRIDDPQRLREQLHSERGTPTWDAYFFFRHGERHDEHARQCPRTAAALDAAPLCRIREHAPEVCYSLLAPGTHILPHHGVTNTRVVTHLPLRVPDGDLALEVGGERRHWEEGRCFSFDDTYEHEAWNRSDETRVVMLLDAWNPYLSEIERDALTALIAAIGDFNRAAAV</sequence>
<evidence type="ECO:0000256" key="3">
    <source>
        <dbReference type="ARBA" id="ARBA00023002"/>
    </source>
</evidence>
<keyword evidence="2" id="KW-0223">Dioxygenase</keyword>
<dbReference type="InterPro" id="IPR027443">
    <property type="entry name" value="IPNS-like_sf"/>
</dbReference>
<organism evidence="7 8">
    <name type="scientific">Dokdonella ginsengisoli</name>
    <dbReference type="NCBI Taxonomy" id="363846"/>
    <lineage>
        <taxon>Bacteria</taxon>
        <taxon>Pseudomonadati</taxon>
        <taxon>Pseudomonadota</taxon>
        <taxon>Gammaproteobacteria</taxon>
        <taxon>Lysobacterales</taxon>
        <taxon>Rhodanobacteraceae</taxon>
        <taxon>Dokdonella</taxon>
    </lineage>
</organism>
<evidence type="ECO:0000256" key="1">
    <source>
        <dbReference type="ARBA" id="ARBA00007730"/>
    </source>
</evidence>
<comment type="caution">
    <text evidence="7">The sequence shown here is derived from an EMBL/GenBank/DDBJ whole genome shotgun (WGS) entry which is preliminary data.</text>
</comment>
<dbReference type="Gene3D" id="2.60.120.330">
    <property type="entry name" value="B-lactam Antibiotic, Isopenicillin N Synthase, Chain"/>
    <property type="match status" value="1"/>
</dbReference>
<evidence type="ECO:0000256" key="5">
    <source>
        <dbReference type="SAM" id="MobiDB-lite"/>
    </source>
</evidence>
<dbReference type="SUPFAM" id="SSF51197">
    <property type="entry name" value="Clavaminate synthase-like"/>
    <property type="match status" value="1"/>
</dbReference>
<gene>
    <name evidence="7" type="ORF">ACFO6Q_01090</name>
</gene>
<dbReference type="InterPro" id="IPR011990">
    <property type="entry name" value="TPR-like_helical_dom_sf"/>
</dbReference>
<keyword evidence="4" id="KW-0802">TPR repeat</keyword>